<dbReference type="RefSeq" id="WP_219551369.1">
    <property type="nucleotide sequence ID" value="NZ_JAHKRN010000073.1"/>
</dbReference>
<dbReference type="EMBL" id="JBHSNW010000043">
    <property type="protein sequence ID" value="MFC5821944.1"/>
    <property type="molecule type" value="Genomic_DNA"/>
</dbReference>
<name>A0ABW1C8I3_9ACTN</name>
<sequence>MVAPFQGAELVSAAAGPEGELVVVWASRENAEALTARTVEPSGASFPDSRTAAPVSVHVATYGSHRATMVPIAGQSLAHLIAQPLPDGGVLLVGARCRWRNGAAECNAAIYDADGQRRREGVLGDGIEDVQTTPSGEIWVSYFDEGVCGSRGWGEADSPAPIGSAGLIRFRSDLDIAWRFPYDREFGGIFDCYALNVAGEDAWAYYYSNFPIVRIRAAAIAGWFTEVRGAQALVVADDRVVFVGGYGGNRCRLVAGSIRGQAFSVDRPAWLVMPNGRPVPRTATVLGRGSELHVVVRRSWLKLSFEDLVTR</sequence>
<comment type="caution">
    <text evidence="1">The sequence shown here is derived from an EMBL/GenBank/DDBJ whole genome shotgun (WGS) entry which is preliminary data.</text>
</comment>
<organism evidence="1 2">
    <name type="scientific">Nonomuraea harbinensis</name>
    <dbReference type="NCBI Taxonomy" id="1286938"/>
    <lineage>
        <taxon>Bacteria</taxon>
        <taxon>Bacillati</taxon>
        <taxon>Actinomycetota</taxon>
        <taxon>Actinomycetes</taxon>
        <taxon>Streptosporangiales</taxon>
        <taxon>Streptosporangiaceae</taxon>
        <taxon>Nonomuraea</taxon>
    </lineage>
</organism>
<proteinExistence type="predicted"/>
<dbReference type="Proteomes" id="UP001596096">
    <property type="component" value="Unassembled WGS sequence"/>
</dbReference>
<reference evidence="2" key="1">
    <citation type="journal article" date="2019" name="Int. J. Syst. Evol. Microbiol.">
        <title>The Global Catalogue of Microorganisms (GCM) 10K type strain sequencing project: providing services to taxonomists for standard genome sequencing and annotation.</title>
        <authorList>
            <consortium name="The Broad Institute Genomics Platform"/>
            <consortium name="The Broad Institute Genome Sequencing Center for Infectious Disease"/>
            <person name="Wu L."/>
            <person name="Ma J."/>
        </authorList>
    </citation>
    <scope>NUCLEOTIDE SEQUENCE [LARGE SCALE GENOMIC DNA]</scope>
    <source>
        <strain evidence="2">CGMCC 4.7106</strain>
    </source>
</reference>
<accession>A0ABW1C8I3</accession>
<keyword evidence="2" id="KW-1185">Reference proteome</keyword>
<evidence type="ECO:0000313" key="2">
    <source>
        <dbReference type="Proteomes" id="UP001596096"/>
    </source>
</evidence>
<protein>
    <submittedName>
        <fullName evidence="1">Uncharacterized protein</fullName>
    </submittedName>
</protein>
<evidence type="ECO:0000313" key="1">
    <source>
        <dbReference type="EMBL" id="MFC5821944.1"/>
    </source>
</evidence>
<gene>
    <name evidence="1" type="ORF">ACFPUY_43265</name>
</gene>